<dbReference type="Gene3D" id="3.90.230.10">
    <property type="entry name" value="Creatinase/methionine aminopeptidase superfamily"/>
    <property type="match status" value="1"/>
</dbReference>
<keyword evidence="3" id="KW-1185">Reference proteome</keyword>
<dbReference type="Pfam" id="PF00557">
    <property type="entry name" value="Peptidase_M24"/>
    <property type="match status" value="1"/>
</dbReference>
<dbReference type="InterPro" id="IPR036005">
    <property type="entry name" value="Creatinase/aminopeptidase-like"/>
</dbReference>
<keyword evidence="2" id="KW-0031">Aminopeptidase</keyword>
<dbReference type="HOGENOM" id="CLU_072757_0_0_4"/>
<evidence type="ECO:0000259" key="1">
    <source>
        <dbReference type="Pfam" id="PF00557"/>
    </source>
</evidence>
<dbReference type="EMBL" id="CP002581">
    <property type="protein sequence ID" value="AJK48816.1"/>
    <property type="molecule type" value="Genomic_DNA"/>
</dbReference>
<reference evidence="3" key="1">
    <citation type="submission" date="2011-03" db="EMBL/GenBank/DDBJ databases">
        <authorList>
            <person name="Voget S."/>
            <person name="Streit W.R."/>
            <person name="Jaeger K.E."/>
            <person name="Daniel R."/>
        </authorList>
    </citation>
    <scope>NUCLEOTIDE SEQUENCE [LARGE SCALE GENOMIC DNA]</scope>
    <source>
        <strain evidence="3">PG1</strain>
    </source>
</reference>
<evidence type="ECO:0000313" key="3">
    <source>
        <dbReference type="Proteomes" id="UP000031838"/>
    </source>
</evidence>
<sequence>MEDRREAVGEHFSMDAMRHAREMTWRAVEAMRGEVRAGMRESEANARCKALLGEMGMDRLWHPVLTRFGENTLKTFAERAETDPVLAGDDIFFVDLGVVWGRHEGDAGATFVVGDDAAMRACAQAAKLIHDEVADHWRTTGCGGIALYRYAAGRAEAHGWRLNVEMKGHRVSDFPHAIYKAGKLADFDGVPAGGLWVLEIQIAHPTRPFGAFYEDLLI</sequence>
<keyword evidence="2" id="KW-0645">Protease</keyword>
<protein>
    <submittedName>
        <fullName evidence="2">Peptidase, creatinase/aminopeptidase-like protein</fullName>
    </submittedName>
</protein>
<dbReference type="SUPFAM" id="SSF55920">
    <property type="entry name" value="Creatinase/aminopeptidase"/>
    <property type="match status" value="1"/>
</dbReference>
<dbReference type="Proteomes" id="UP000031838">
    <property type="component" value="Chromosome 2"/>
</dbReference>
<proteinExistence type="predicted"/>
<name>A0A0B6S9A3_BURPL</name>
<evidence type="ECO:0000313" key="2">
    <source>
        <dbReference type="EMBL" id="AJK48816.1"/>
    </source>
</evidence>
<gene>
    <name evidence="2" type="ORF">BGL_2c07320</name>
</gene>
<dbReference type="RefSeq" id="WP_042627385.1">
    <property type="nucleotide sequence ID" value="NZ_CP002581.1"/>
</dbReference>
<dbReference type="AlphaFoldDB" id="A0A0B6S9A3"/>
<dbReference type="InterPro" id="IPR000994">
    <property type="entry name" value="Pept_M24"/>
</dbReference>
<accession>A0A0B6S9A3</accession>
<feature type="domain" description="Peptidase M24" evidence="1">
    <location>
        <begin position="16"/>
        <end position="217"/>
    </location>
</feature>
<organism evidence="2 3">
    <name type="scientific">Burkholderia plantarii</name>
    <dbReference type="NCBI Taxonomy" id="41899"/>
    <lineage>
        <taxon>Bacteria</taxon>
        <taxon>Pseudomonadati</taxon>
        <taxon>Pseudomonadota</taxon>
        <taxon>Betaproteobacteria</taxon>
        <taxon>Burkholderiales</taxon>
        <taxon>Burkholderiaceae</taxon>
        <taxon>Burkholderia</taxon>
    </lineage>
</organism>
<keyword evidence="2" id="KW-0378">Hydrolase</keyword>
<dbReference type="GO" id="GO:0004177">
    <property type="term" value="F:aminopeptidase activity"/>
    <property type="evidence" value="ECO:0007669"/>
    <property type="project" value="UniProtKB-KW"/>
</dbReference>
<dbReference type="KEGG" id="bgp:BGL_2c07320"/>
<reference evidence="2 3" key="2">
    <citation type="journal article" date="2016" name="Appl. Microbiol. Biotechnol.">
        <title>Mutations improving production and secretion of extracellular lipase by Burkholderia glumae PG1.</title>
        <authorList>
            <person name="Knapp A."/>
            <person name="Voget S."/>
            <person name="Gao R."/>
            <person name="Zaburannyi N."/>
            <person name="Krysciak D."/>
            <person name="Breuer M."/>
            <person name="Hauer B."/>
            <person name="Streit W.R."/>
            <person name="Muller R."/>
            <person name="Daniel R."/>
            <person name="Jaeger K.E."/>
        </authorList>
    </citation>
    <scope>NUCLEOTIDE SEQUENCE [LARGE SCALE GENOMIC DNA]</scope>
    <source>
        <strain evidence="2 3">PG1</strain>
    </source>
</reference>